<feature type="region of interest" description="Disordered" evidence="1">
    <location>
        <begin position="150"/>
        <end position="193"/>
    </location>
</feature>
<evidence type="ECO:0000259" key="2">
    <source>
        <dbReference type="PROSITE" id="PS50851"/>
    </source>
</evidence>
<comment type="caution">
    <text evidence="3">The sequence shown here is derived from an EMBL/GenBank/DDBJ whole genome shotgun (WGS) entry which is preliminary data.</text>
</comment>
<dbReference type="Gene3D" id="2.40.50.180">
    <property type="entry name" value="CheA-289, Domain 4"/>
    <property type="match status" value="1"/>
</dbReference>
<dbReference type="Pfam" id="PF01584">
    <property type="entry name" value="CheW"/>
    <property type="match status" value="1"/>
</dbReference>
<feature type="compositionally biased region" description="Acidic residues" evidence="1">
    <location>
        <begin position="150"/>
        <end position="163"/>
    </location>
</feature>
<gene>
    <name evidence="3" type="ORF">FHS28_004600</name>
</gene>
<dbReference type="Gene3D" id="2.30.30.40">
    <property type="entry name" value="SH3 Domains"/>
    <property type="match status" value="1"/>
</dbReference>
<dbReference type="EMBL" id="JACHXO010000010">
    <property type="protein sequence ID" value="MBB3197175.1"/>
    <property type="molecule type" value="Genomic_DNA"/>
</dbReference>
<name>A0ABR6GYI9_9BURK</name>
<dbReference type="SMART" id="SM00260">
    <property type="entry name" value="CheW"/>
    <property type="match status" value="1"/>
</dbReference>
<feature type="domain" description="CheW-like" evidence="2">
    <location>
        <begin position="7"/>
        <end position="144"/>
    </location>
</feature>
<evidence type="ECO:0000313" key="3">
    <source>
        <dbReference type="EMBL" id="MBB3197175.1"/>
    </source>
</evidence>
<evidence type="ECO:0000313" key="4">
    <source>
        <dbReference type="Proteomes" id="UP000574369"/>
    </source>
</evidence>
<organism evidence="3 4">
    <name type="scientific">Roseateles terrae</name>
    <dbReference type="NCBI Taxonomy" id="431060"/>
    <lineage>
        <taxon>Bacteria</taxon>
        <taxon>Pseudomonadati</taxon>
        <taxon>Pseudomonadota</taxon>
        <taxon>Betaproteobacteria</taxon>
        <taxon>Burkholderiales</taxon>
        <taxon>Sphaerotilaceae</taxon>
        <taxon>Roseateles</taxon>
    </lineage>
</organism>
<dbReference type="SUPFAM" id="SSF50341">
    <property type="entry name" value="CheW-like"/>
    <property type="match status" value="1"/>
</dbReference>
<dbReference type="PANTHER" id="PTHR22617">
    <property type="entry name" value="CHEMOTAXIS SENSOR HISTIDINE KINASE-RELATED"/>
    <property type="match status" value="1"/>
</dbReference>
<dbReference type="PROSITE" id="PS50851">
    <property type="entry name" value="CHEW"/>
    <property type="match status" value="1"/>
</dbReference>
<accession>A0ABR6GYI9</accession>
<dbReference type="PANTHER" id="PTHR22617:SF23">
    <property type="entry name" value="CHEMOTAXIS PROTEIN CHEW"/>
    <property type="match status" value="1"/>
</dbReference>
<dbReference type="Proteomes" id="UP000574369">
    <property type="component" value="Unassembled WGS sequence"/>
</dbReference>
<dbReference type="InterPro" id="IPR039315">
    <property type="entry name" value="CheW"/>
</dbReference>
<proteinExistence type="predicted"/>
<evidence type="ECO:0000256" key="1">
    <source>
        <dbReference type="SAM" id="MobiDB-lite"/>
    </source>
</evidence>
<dbReference type="RefSeq" id="WP_184295463.1">
    <property type="nucleotide sequence ID" value="NZ_JACHXO010000010.1"/>
</dbReference>
<feature type="compositionally biased region" description="Basic and acidic residues" evidence="1">
    <location>
        <begin position="182"/>
        <end position="193"/>
    </location>
</feature>
<protein>
    <submittedName>
        <fullName evidence="3">Purine-binding chemotaxis protein CheW</fullName>
    </submittedName>
</protein>
<dbReference type="InterPro" id="IPR036061">
    <property type="entry name" value="CheW-like_dom_sf"/>
</dbReference>
<dbReference type="InterPro" id="IPR002545">
    <property type="entry name" value="CheW-lke_dom"/>
</dbReference>
<reference evidence="3 4" key="1">
    <citation type="submission" date="2020-08" db="EMBL/GenBank/DDBJ databases">
        <title>Genomic Encyclopedia of Type Strains, Phase III (KMG-III): the genomes of soil and plant-associated and newly described type strains.</title>
        <authorList>
            <person name="Whitman W."/>
        </authorList>
    </citation>
    <scope>NUCLEOTIDE SEQUENCE [LARGE SCALE GENOMIC DNA]</scope>
    <source>
        <strain evidence="3 4">CECT 7247</strain>
    </source>
</reference>
<keyword evidence="4" id="KW-1185">Reference proteome</keyword>
<sequence length="193" mass="20069">MDATGEDRPVLVCRVGSRLCAWPLDSVDEILRPRPLRTLMAPVPHVTGLARVRGRWVPVVDVAGAAGLEEVLVGRWVVLHHEDQIAALAVTEVTGVQRLAAQAMDTLPPLLSDAHHAVLSGVATLNDALIALLDPARLMPPPALVAASLGEDDLETAAPDDLDMPGTAGGAAPSQTPGASLDGDRSQSRESAA</sequence>